<dbReference type="Proteomes" id="UP000054495">
    <property type="component" value="Unassembled WGS sequence"/>
</dbReference>
<dbReference type="InterPro" id="IPR041588">
    <property type="entry name" value="Integrase_H2C2"/>
</dbReference>
<reference evidence="3 4" key="1">
    <citation type="submission" date="2013-05" db="EMBL/GenBank/DDBJ databases">
        <title>Draft genome of the parasitic nematode Anyclostoma ceylanicum.</title>
        <authorList>
            <person name="Mitreva M."/>
        </authorList>
    </citation>
    <scope>NUCLEOTIDE SEQUENCE [LARGE SCALE GENOMIC DNA]</scope>
</reference>
<feature type="compositionally biased region" description="Polar residues" evidence="1">
    <location>
        <begin position="317"/>
        <end position="334"/>
    </location>
</feature>
<accession>A0A0D6LXY6</accession>
<name>A0A0D6LXY6_9BILA</name>
<sequence length="446" mass="50158">MLGGNVERPMIVDGDYDKQILDIEGPELLEEVGEFDESVEQTLQDAYGDEGEDERTGDDPYGGMPLELYENIVEFKRTGSYPPNIGVRHDRSALSHWRARCLRFILADDNETLLYYNPSSSVNDQPKVVVKKGEVRRVIERIHDLIGHLGQKRTQIVVLKKLHWRSVRQDVKTFINSCAFCNQKKLEGKKILKAPVDVTSDNFDINVEVRNKTLANGEIYDRFNFTLIGYNEQEVRAAAVTRMTSYTFKETASELRGRFSRPGSEPGFIEVFHDERDPTLSSAYSGHVYPVEELAESQPVNETSDDQHNIAPSMSRVQTKTEVGTITSSQIPSSSKREHIITPRLATFSGGRQKKASKTLSNLGLATRFSLAMGENTDRTVFLCLNIHIATFANLLNHPFSLSLSQLSEIFLSDGLQINQPDLSEHSEVRVSTRILRTARFALCGG</sequence>
<keyword evidence="4" id="KW-1185">Reference proteome</keyword>
<dbReference type="Pfam" id="PF17921">
    <property type="entry name" value="Integrase_H2C2"/>
    <property type="match status" value="1"/>
</dbReference>
<dbReference type="AlphaFoldDB" id="A0A0D6LXY6"/>
<feature type="domain" description="Integrase zinc-binding" evidence="2">
    <location>
        <begin position="131"/>
        <end position="185"/>
    </location>
</feature>
<evidence type="ECO:0000256" key="1">
    <source>
        <dbReference type="SAM" id="MobiDB-lite"/>
    </source>
</evidence>
<dbReference type="EMBL" id="KE125043">
    <property type="protein sequence ID" value="EPB72482.1"/>
    <property type="molecule type" value="Genomic_DNA"/>
</dbReference>
<dbReference type="Gene3D" id="1.10.340.70">
    <property type="match status" value="1"/>
</dbReference>
<protein>
    <recommendedName>
        <fullName evidence="2">Integrase zinc-binding domain-containing protein</fullName>
    </recommendedName>
</protein>
<evidence type="ECO:0000259" key="2">
    <source>
        <dbReference type="Pfam" id="PF17921"/>
    </source>
</evidence>
<gene>
    <name evidence="3" type="ORF">ANCCEY_08423</name>
</gene>
<evidence type="ECO:0000313" key="3">
    <source>
        <dbReference type="EMBL" id="EPB72482.1"/>
    </source>
</evidence>
<organism evidence="3 4">
    <name type="scientific">Ancylostoma ceylanicum</name>
    <dbReference type="NCBI Taxonomy" id="53326"/>
    <lineage>
        <taxon>Eukaryota</taxon>
        <taxon>Metazoa</taxon>
        <taxon>Ecdysozoa</taxon>
        <taxon>Nematoda</taxon>
        <taxon>Chromadorea</taxon>
        <taxon>Rhabditida</taxon>
        <taxon>Rhabditina</taxon>
        <taxon>Rhabditomorpha</taxon>
        <taxon>Strongyloidea</taxon>
        <taxon>Ancylostomatidae</taxon>
        <taxon>Ancylostomatinae</taxon>
        <taxon>Ancylostoma</taxon>
    </lineage>
</organism>
<feature type="region of interest" description="Disordered" evidence="1">
    <location>
        <begin position="317"/>
        <end position="336"/>
    </location>
</feature>
<proteinExistence type="predicted"/>
<evidence type="ECO:0000313" key="4">
    <source>
        <dbReference type="Proteomes" id="UP000054495"/>
    </source>
</evidence>